<dbReference type="RefSeq" id="WP_111514095.1">
    <property type="nucleotide sequence ID" value="NZ_QFYR01000001.1"/>
</dbReference>
<feature type="coiled-coil region" evidence="1">
    <location>
        <begin position="35"/>
        <end position="62"/>
    </location>
</feature>
<feature type="compositionally biased region" description="Basic and acidic residues" evidence="2">
    <location>
        <begin position="1"/>
        <end position="15"/>
    </location>
</feature>
<accession>A0A328AVQ6</accession>
<proteinExistence type="predicted"/>
<dbReference type="Pfam" id="PF12244">
    <property type="entry name" value="DUF3606"/>
    <property type="match status" value="1"/>
</dbReference>
<evidence type="ECO:0000313" key="4">
    <source>
        <dbReference type="Proteomes" id="UP000249725"/>
    </source>
</evidence>
<dbReference type="AlphaFoldDB" id="A0A328AVQ6"/>
<keyword evidence="4" id="KW-1185">Reference proteome</keyword>
<feature type="region of interest" description="Disordered" evidence="2">
    <location>
        <begin position="1"/>
        <end position="20"/>
    </location>
</feature>
<protein>
    <submittedName>
        <fullName evidence="3">DUF3606 domain-containing protein</fullName>
    </submittedName>
</protein>
<name>A0A328AVQ6_9CAUL</name>
<comment type="caution">
    <text evidence="3">The sequence shown here is derived from an EMBL/GenBank/DDBJ whole genome shotgun (WGS) entry which is preliminary data.</text>
</comment>
<dbReference type="Proteomes" id="UP000249725">
    <property type="component" value="Unassembled WGS sequence"/>
</dbReference>
<gene>
    <name evidence="3" type="ORF">DJ018_06880</name>
</gene>
<evidence type="ECO:0000256" key="1">
    <source>
        <dbReference type="SAM" id="Coils"/>
    </source>
</evidence>
<dbReference type="EMBL" id="QFYR01000001">
    <property type="protein sequence ID" value="RAK57644.1"/>
    <property type="molecule type" value="Genomic_DNA"/>
</dbReference>
<dbReference type="OrthoDB" id="8238029at2"/>
<keyword evidence="1" id="KW-0175">Coiled coil</keyword>
<dbReference type="InterPro" id="IPR022037">
    <property type="entry name" value="DUF3606"/>
</dbReference>
<evidence type="ECO:0000313" key="3">
    <source>
        <dbReference type="EMBL" id="RAK57644.1"/>
    </source>
</evidence>
<reference evidence="4" key="1">
    <citation type="submission" date="2018-05" db="EMBL/GenBank/DDBJ databases">
        <authorList>
            <person name="Li X."/>
        </authorList>
    </citation>
    <scope>NUCLEOTIDE SEQUENCE [LARGE SCALE GENOMIC DNA]</scope>
    <source>
        <strain evidence="4">YIM 73061</strain>
    </source>
</reference>
<sequence>MADNKQHVGEPDRSRVSGSEDYEVRYFADKHGLTMDQARDLIARHGNQRDELDRAAEQLKRA</sequence>
<evidence type="ECO:0000256" key="2">
    <source>
        <dbReference type="SAM" id="MobiDB-lite"/>
    </source>
</evidence>
<organism evidence="3 4">
    <name type="scientific">Phenylobacterium deserti</name>
    <dbReference type="NCBI Taxonomy" id="1914756"/>
    <lineage>
        <taxon>Bacteria</taxon>
        <taxon>Pseudomonadati</taxon>
        <taxon>Pseudomonadota</taxon>
        <taxon>Alphaproteobacteria</taxon>
        <taxon>Caulobacterales</taxon>
        <taxon>Caulobacteraceae</taxon>
        <taxon>Phenylobacterium</taxon>
    </lineage>
</organism>